<dbReference type="Gene3D" id="3.30.200.20">
    <property type="entry name" value="Phosphorylase Kinase, domain 1"/>
    <property type="match status" value="1"/>
</dbReference>
<evidence type="ECO:0000259" key="1">
    <source>
        <dbReference type="Pfam" id="PF01636"/>
    </source>
</evidence>
<proteinExistence type="predicted"/>
<dbReference type="InterPro" id="IPR011009">
    <property type="entry name" value="Kinase-like_dom_sf"/>
</dbReference>
<dbReference type="Proteomes" id="UP000287166">
    <property type="component" value="Unassembled WGS sequence"/>
</dbReference>
<comment type="caution">
    <text evidence="2">The sequence shown here is derived from an EMBL/GenBank/DDBJ whole genome shotgun (WGS) entry which is preliminary data.</text>
</comment>
<reference evidence="2 3" key="1">
    <citation type="journal article" date="2018" name="Sci. Rep.">
        <title>Genome sequence of the cauliflower mushroom Sparassis crispa (Hanabiratake) and its association with beneficial usage.</title>
        <authorList>
            <person name="Kiyama R."/>
            <person name="Furutani Y."/>
            <person name="Kawaguchi K."/>
            <person name="Nakanishi T."/>
        </authorList>
    </citation>
    <scope>NUCLEOTIDE SEQUENCE [LARGE SCALE GENOMIC DNA]</scope>
</reference>
<organism evidence="2 3">
    <name type="scientific">Sparassis crispa</name>
    <dbReference type="NCBI Taxonomy" id="139825"/>
    <lineage>
        <taxon>Eukaryota</taxon>
        <taxon>Fungi</taxon>
        <taxon>Dikarya</taxon>
        <taxon>Basidiomycota</taxon>
        <taxon>Agaricomycotina</taxon>
        <taxon>Agaricomycetes</taxon>
        <taxon>Polyporales</taxon>
        <taxon>Sparassidaceae</taxon>
        <taxon>Sparassis</taxon>
    </lineage>
</organism>
<dbReference type="AlphaFoldDB" id="A0A401G673"/>
<dbReference type="EMBL" id="BFAD01000001">
    <property type="protein sequence ID" value="GBE77663.1"/>
    <property type="molecule type" value="Genomic_DNA"/>
</dbReference>
<sequence length="370" mass="40534">MSDLDLATVEGVLVYLLDTPFASDAVTPLTGGFGNYAFRVHLRTPYDGRRTVVLKHAKAYVPGLRTLALSLDRQIYEVAALERVKELLPPDSLLSVPEVLRFDEDANAIIMSDCGEGIYTLKQLLQSHTPSAKIAREIGEALGVFIGRLHSRGASDRDFLDTFQGNVDGRKTSAFVTYGRLVSTFTTDQLPMLSDPPFELPEGRLEAISAVATKTINGMLTTDETVVMGDFWPGNVLVSLRRDDGDEAAVERIYVVDWEMTKPGLAGLDVGQFCAELLLICRFNPWGEDAASAVMASFLQAYRGVYPVDLLGAKTALVHIGAHLIAWTPRIPWGTKEKIREVVQEGVAYLVDGAQLDEDYIRESVVGALL</sequence>
<dbReference type="GeneID" id="38774580"/>
<dbReference type="OrthoDB" id="25129at2759"/>
<evidence type="ECO:0000313" key="3">
    <source>
        <dbReference type="Proteomes" id="UP000287166"/>
    </source>
</evidence>
<dbReference type="RefSeq" id="XP_027608576.1">
    <property type="nucleotide sequence ID" value="XM_027752775.1"/>
</dbReference>
<evidence type="ECO:0000313" key="2">
    <source>
        <dbReference type="EMBL" id="GBE77663.1"/>
    </source>
</evidence>
<dbReference type="InterPro" id="IPR002575">
    <property type="entry name" value="Aminoglycoside_PTrfase"/>
</dbReference>
<accession>A0A401G673</accession>
<dbReference type="InParanoid" id="A0A401G673"/>
<dbReference type="STRING" id="139825.A0A401G673"/>
<gene>
    <name evidence="2" type="ORF">SCP_0105440</name>
</gene>
<feature type="domain" description="Aminoglycoside phosphotransferase" evidence="1">
    <location>
        <begin position="26"/>
        <end position="306"/>
    </location>
</feature>
<protein>
    <recommendedName>
        <fullName evidence="1">Aminoglycoside phosphotransferase domain-containing protein</fullName>
    </recommendedName>
</protein>
<dbReference type="Pfam" id="PF01636">
    <property type="entry name" value="APH"/>
    <property type="match status" value="1"/>
</dbReference>
<dbReference type="SUPFAM" id="SSF56112">
    <property type="entry name" value="Protein kinase-like (PK-like)"/>
    <property type="match status" value="1"/>
</dbReference>
<dbReference type="Gene3D" id="3.90.1200.10">
    <property type="match status" value="1"/>
</dbReference>
<name>A0A401G673_9APHY</name>
<keyword evidence="3" id="KW-1185">Reference proteome</keyword>